<dbReference type="Pfam" id="PF06995">
    <property type="entry name" value="Phage_P2_GpU"/>
    <property type="match status" value="1"/>
</dbReference>
<dbReference type="Proteomes" id="UP000245702">
    <property type="component" value="Unassembled WGS sequence"/>
</dbReference>
<keyword evidence="2" id="KW-1185">Reference proteome</keyword>
<dbReference type="EMBL" id="FCOW01000004">
    <property type="protein sequence ID" value="CVK18454.1"/>
    <property type="molecule type" value="Genomic_DNA"/>
</dbReference>
<evidence type="ECO:0000313" key="1">
    <source>
        <dbReference type="EMBL" id="CVK18454.1"/>
    </source>
</evidence>
<organism evidence="1 2">
    <name type="scientific">Sporomusa sphaeroides DSM 2875</name>
    <dbReference type="NCBI Taxonomy" id="1337886"/>
    <lineage>
        <taxon>Bacteria</taxon>
        <taxon>Bacillati</taxon>
        <taxon>Bacillota</taxon>
        <taxon>Negativicutes</taxon>
        <taxon>Selenomonadales</taxon>
        <taxon>Sporomusaceae</taxon>
        <taxon>Sporomusa</taxon>
    </lineage>
</organism>
<dbReference type="RefSeq" id="WP_075756382.1">
    <property type="nucleotide sequence ID" value="NZ_CP146991.1"/>
</dbReference>
<proteinExistence type="predicted"/>
<gene>
    <name evidence="1" type="ORF">SSPH_01092</name>
</gene>
<name>A0ABM9VZX7_9FIRM</name>
<reference evidence="1 2" key="1">
    <citation type="submission" date="2016-01" db="EMBL/GenBank/DDBJ databases">
        <authorList>
            <person name="Brown R."/>
        </authorList>
    </citation>
    <scope>NUCLEOTIDE SEQUENCE [LARGE SCALE GENOMIC DNA]</scope>
    <source>
        <strain evidence="1">Sporomusa sphaeroides DSM 2875</strain>
    </source>
</reference>
<dbReference type="InterPro" id="IPR009734">
    <property type="entry name" value="Myoviridae_GpU"/>
</dbReference>
<comment type="caution">
    <text evidence="1">The sequence shown here is derived from an EMBL/GenBank/DDBJ whole genome shotgun (WGS) entry which is preliminary data.</text>
</comment>
<accession>A0ABM9VZX7</accession>
<protein>
    <submittedName>
        <fullName evidence="1">Phage P2 GpU</fullName>
    </submittedName>
</protein>
<evidence type="ECO:0000313" key="2">
    <source>
        <dbReference type="Proteomes" id="UP000245702"/>
    </source>
</evidence>
<sequence length="277" mass="29656">MAIGTFGPVTFEVSVEKTRTFDEFSRKTAAKFEEHAIIGQKAKLEFISPGLDEISFQVIFSAFHGLNPLNEVKQLREIVQKGEYHPLVIGNETLSNFVIESISEAWKYVDNQGFVLYIAVDVNLKEYYLEPDPNAVKETTDTAAVQKEKAEKVAAAVQEPARKTGLSVSQIAEMATIAVSCVRDPSLAITGMESILAATTDLQTGNASAAATASYIRMGLDVANLSVSAKSDPMGTAISVLDTLGSTSADKPTAAKSIYGSKAAGTVLQVVQKLREG</sequence>